<keyword evidence="2" id="KW-1185">Reference proteome</keyword>
<comment type="caution">
    <text evidence="1">The sequence shown here is derived from an EMBL/GenBank/DDBJ whole genome shotgun (WGS) entry which is preliminary data.</text>
</comment>
<dbReference type="EMBL" id="CALNXI010000193">
    <property type="protein sequence ID" value="CAH3021738.1"/>
    <property type="molecule type" value="Genomic_DNA"/>
</dbReference>
<organism evidence="1 2">
    <name type="scientific">Porites evermanni</name>
    <dbReference type="NCBI Taxonomy" id="104178"/>
    <lineage>
        <taxon>Eukaryota</taxon>
        <taxon>Metazoa</taxon>
        <taxon>Cnidaria</taxon>
        <taxon>Anthozoa</taxon>
        <taxon>Hexacorallia</taxon>
        <taxon>Scleractinia</taxon>
        <taxon>Fungiina</taxon>
        <taxon>Poritidae</taxon>
        <taxon>Porites</taxon>
    </lineage>
</organism>
<dbReference type="PANTHER" id="PTHR15396:SF1">
    <property type="entry name" value="RIBONUCLEASE P PROTEIN SUBUNIT P40"/>
    <property type="match status" value="1"/>
</dbReference>
<dbReference type="Pfam" id="PF08584">
    <property type="entry name" value="Ribonuc_P_40"/>
    <property type="match status" value="1"/>
</dbReference>
<dbReference type="InterPro" id="IPR013893">
    <property type="entry name" value="RNase_P_Rpp40"/>
</dbReference>
<reference evidence="1 2" key="1">
    <citation type="submission" date="2022-05" db="EMBL/GenBank/DDBJ databases">
        <authorList>
            <consortium name="Genoscope - CEA"/>
            <person name="William W."/>
        </authorList>
    </citation>
    <scope>NUCLEOTIDE SEQUENCE [LARGE SCALE GENOMIC DNA]</scope>
</reference>
<protein>
    <submittedName>
        <fullName evidence="1">Uncharacterized protein</fullName>
    </submittedName>
</protein>
<proteinExistence type="predicted"/>
<dbReference type="Proteomes" id="UP001159427">
    <property type="component" value="Unassembled WGS sequence"/>
</dbReference>
<evidence type="ECO:0000313" key="2">
    <source>
        <dbReference type="Proteomes" id="UP001159427"/>
    </source>
</evidence>
<accession>A0ABN8M2H1</accession>
<gene>
    <name evidence="1" type="ORF">PEVE_00012618</name>
</gene>
<dbReference type="PANTHER" id="PTHR15396">
    <property type="entry name" value="RIBONUCLEASE P PROTEIN SUBUNIT P40"/>
    <property type="match status" value="1"/>
</dbReference>
<evidence type="ECO:0000313" key="1">
    <source>
        <dbReference type="EMBL" id="CAH3021738.1"/>
    </source>
</evidence>
<name>A0ABN8M2H1_9CNID</name>
<sequence>MAEGRRFSTPKRRLTIEKGSFQDKKERYKGQIEDHVFNHSVQLVIPDCSLDSALQWFQGVTPTQDLYCLTEIPLYAFTEVEFIKTFIKKGQFIALSWETLVDSGNCAAVLPTGVLILSLDKDTYELLGLTGKASAFQKKHRFIVEVDLASSYFVPGKKQYERVRWCLKDNQLLTFKFLMSWTCEGRTSTEKLHAFFSSYNFQKLGNVEDLQSVPKHQKVPVINYSRSQFTEERLTAENFDVCSCMSFFEWLGCVACGIDCSKAASDSFVSTLSCPEPSRDLTQMMTCRWTGLITTSSVLSLVNAARELVKSSSIPWVAVTVWGFTDCPVTWKKNEHGHFLGGENFYTFVVFPGSNYWLYKAMGDHDICS</sequence>